<dbReference type="Proteomes" id="UP000559626">
    <property type="component" value="Unassembled WGS sequence"/>
</dbReference>
<keyword evidence="3" id="KW-1185">Reference proteome</keyword>
<feature type="signal peptide" evidence="1">
    <location>
        <begin position="1"/>
        <end position="20"/>
    </location>
</feature>
<sequence>MRTLFVLLIACILLPLCAQAQSTAEAGDYYILKENPGVKITTWFSYVSCNELLATSKYGKKYTLKAQYVTSLRWKQRSFLTVSGFEIRKVLTKAIVDYGFAEVLDTGRVTLLRYDYAVGIPLVLPIGSRILAGSYQDPRYVYLLRDSTGTAAIPVFAHHAREQRAALRPYVASRPDLVAALESKRFNENSLPAIIRSLNSGQPFTPPEPPAVYLGID</sequence>
<protein>
    <recommendedName>
        <fullName evidence="4">DUF4136 domain-containing protein</fullName>
    </recommendedName>
</protein>
<comment type="caution">
    <text evidence="2">The sequence shown here is derived from an EMBL/GenBank/DDBJ whole genome shotgun (WGS) entry which is preliminary data.</text>
</comment>
<proteinExistence type="predicted"/>
<reference evidence="2 3" key="1">
    <citation type="submission" date="2020-04" db="EMBL/GenBank/DDBJ databases">
        <title>Hymenobacter polaris sp. nov., isolated from Arctic soil.</title>
        <authorList>
            <person name="Dahal R.H."/>
        </authorList>
    </citation>
    <scope>NUCLEOTIDE SEQUENCE [LARGE SCALE GENOMIC DNA]</scope>
    <source>
        <strain evidence="2 3">RP-2-7</strain>
    </source>
</reference>
<organism evidence="2 3">
    <name type="scientific">Hymenobacter polaris</name>
    <dbReference type="NCBI Taxonomy" id="2682546"/>
    <lineage>
        <taxon>Bacteria</taxon>
        <taxon>Pseudomonadati</taxon>
        <taxon>Bacteroidota</taxon>
        <taxon>Cytophagia</taxon>
        <taxon>Cytophagales</taxon>
        <taxon>Hymenobacteraceae</taxon>
        <taxon>Hymenobacter</taxon>
    </lineage>
</organism>
<evidence type="ECO:0000256" key="1">
    <source>
        <dbReference type="SAM" id="SignalP"/>
    </source>
</evidence>
<accession>A0A7Y0FKJ6</accession>
<dbReference type="EMBL" id="JABBGH010000001">
    <property type="protein sequence ID" value="NML63777.1"/>
    <property type="molecule type" value="Genomic_DNA"/>
</dbReference>
<dbReference type="RefSeq" id="WP_169529117.1">
    <property type="nucleotide sequence ID" value="NZ_JABBGH010000001.1"/>
</dbReference>
<name>A0A7Y0FKJ6_9BACT</name>
<evidence type="ECO:0008006" key="4">
    <source>
        <dbReference type="Google" id="ProtNLM"/>
    </source>
</evidence>
<evidence type="ECO:0000313" key="2">
    <source>
        <dbReference type="EMBL" id="NML63777.1"/>
    </source>
</evidence>
<dbReference type="AlphaFoldDB" id="A0A7Y0FKJ6"/>
<feature type="chain" id="PRO_5030793958" description="DUF4136 domain-containing protein" evidence="1">
    <location>
        <begin position="21"/>
        <end position="217"/>
    </location>
</feature>
<evidence type="ECO:0000313" key="3">
    <source>
        <dbReference type="Proteomes" id="UP000559626"/>
    </source>
</evidence>
<keyword evidence="1" id="KW-0732">Signal</keyword>
<gene>
    <name evidence="2" type="ORF">HHL22_01015</name>
</gene>